<name>A0ACD3AI37_9AGAR</name>
<evidence type="ECO:0000313" key="1">
    <source>
        <dbReference type="EMBL" id="TFK65553.1"/>
    </source>
</evidence>
<protein>
    <submittedName>
        <fullName evidence="1">Uncharacterized protein</fullName>
    </submittedName>
</protein>
<dbReference type="EMBL" id="ML208432">
    <property type="protein sequence ID" value="TFK65553.1"/>
    <property type="molecule type" value="Genomic_DNA"/>
</dbReference>
<organism evidence="1 2">
    <name type="scientific">Pluteus cervinus</name>
    <dbReference type="NCBI Taxonomy" id="181527"/>
    <lineage>
        <taxon>Eukaryota</taxon>
        <taxon>Fungi</taxon>
        <taxon>Dikarya</taxon>
        <taxon>Basidiomycota</taxon>
        <taxon>Agaricomycotina</taxon>
        <taxon>Agaricomycetes</taxon>
        <taxon>Agaricomycetidae</taxon>
        <taxon>Agaricales</taxon>
        <taxon>Pluteineae</taxon>
        <taxon>Pluteaceae</taxon>
        <taxon>Pluteus</taxon>
    </lineage>
</organism>
<sequence>MECGSIVRTHTIPLELELRLKLEENSWDDCRRKLQALPWIRFRNQCFSIHMTRNPWRNVIAVKRVPGTPSTPIVGEIIYRHQMSQTKFEIRKTRKFAQLCSPGVELPLQQSYDTIVALGRQSLHGRVVIPLNWLALIRLGGTRKRRPYNNSVVRRKNTRIRVG</sequence>
<reference evidence="1 2" key="1">
    <citation type="journal article" date="2019" name="Nat. Ecol. Evol.">
        <title>Megaphylogeny resolves global patterns of mushroom evolution.</title>
        <authorList>
            <person name="Varga T."/>
            <person name="Krizsan K."/>
            <person name="Foldi C."/>
            <person name="Dima B."/>
            <person name="Sanchez-Garcia M."/>
            <person name="Sanchez-Ramirez S."/>
            <person name="Szollosi G.J."/>
            <person name="Szarkandi J.G."/>
            <person name="Papp V."/>
            <person name="Albert L."/>
            <person name="Andreopoulos W."/>
            <person name="Angelini C."/>
            <person name="Antonin V."/>
            <person name="Barry K.W."/>
            <person name="Bougher N.L."/>
            <person name="Buchanan P."/>
            <person name="Buyck B."/>
            <person name="Bense V."/>
            <person name="Catcheside P."/>
            <person name="Chovatia M."/>
            <person name="Cooper J."/>
            <person name="Damon W."/>
            <person name="Desjardin D."/>
            <person name="Finy P."/>
            <person name="Geml J."/>
            <person name="Haridas S."/>
            <person name="Hughes K."/>
            <person name="Justo A."/>
            <person name="Karasinski D."/>
            <person name="Kautmanova I."/>
            <person name="Kiss B."/>
            <person name="Kocsube S."/>
            <person name="Kotiranta H."/>
            <person name="LaButti K.M."/>
            <person name="Lechner B.E."/>
            <person name="Liimatainen K."/>
            <person name="Lipzen A."/>
            <person name="Lukacs Z."/>
            <person name="Mihaltcheva S."/>
            <person name="Morgado L.N."/>
            <person name="Niskanen T."/>
            <person name="Noordeloos M.E."/>
            <person name="Ohm R.A."/>
            <person name="Ortiz-Santana B."/>
            <person name="Ovrebo C."/>
            <person name="Racz N."/>
            <person name="Riley R."/>
            <person name="Savchenko A."/>
            <person name="Shiryaev A."/>
            <person name="Soop K."/>
            <person name="Spirin V."/>
            <person name="Szebenyi C."/>
            <person name="Tomsovsky M."/>
            <person name="Tulloss R.E."/>
            <person name="Uehling J."/>
            <person name="Grigoriev I.V."/>
            <person name="Vagvolgyi C."/>
            <person name="Papp T."/>
            <person name="Martin F.M."/>
            <person name="Miettinen O."/>
            <person name="Hibbett D.S."/>
            <person name="Nagy L.G."/>
        </authorList>
    </citation>
    <scope>NUCLEOTIDE SEQUENCE [LARGE SCALE GENOMIC DNA]</scope>
    <source>
        <strain evidence="1 2">NL-1719</strain>
    </source>
</reference>
<keyword evidence="2" id="KW-1185">Reference proteome</keyword>
<dbReference type="Proteomes" id="UP000308600">
    <property type="component" value="Unassembled WGS sequence"/>
</dbReference>
<accession>A0ACD3AI37</accession>
<proteinExistence type="predicted"/>
<evidence type="ECO:0000313" key="2">
    <source>
        <dbReference type="Proteomes" id="UP000308600"/>
    </source>
</evidence>
<gene>
    <name evidence="1" type="ORF">BDN72DRAFT_845357</name>
</gene>